<name>A0A077WH19_9FUNG</name>
<dbReference type="OrthoDB" id="439943at2759"/>
<evidence type="ECO:0000313" key="4">
    <source>
        <dbReference type="EMBL" id="CDS06675.1"/>
    </source>
</evidence>
<evidence type="ECO:0000256" key="1">
    <source>
        <dbReference type="ARBA" id="ARBA00007677"/>
    </source>
</evidence>
<dbReference type="AlphaFoldDB" id="A0A077WH19"/>
<dbReference type="GO" id="GO:0000032">
    <property type="term" value="P:cell wall mannoprotein biosynthetic process"/>
    <property type="evidence" value="ECO:0007669"/>
    <property type="project" value="TreeGrafter"/>
</dbReference>
<dbReference type="InterPro" id="IPR029044">
    <property type="entry name" value="Nucleotide-diphossugar_trans"/>
</dbReference>
<organism evidence="4">
    <name type="scientific">Lichtheimia ramosa</name>
    <dbReference type="NCBI Taxonomy" id="688394"/>
    <lineage>
        <taxon>Eukaryota</taxon>
        <taxon>Fungi</taxon>
        <taxon>Fungi incertae sedis</taxon>
        <taxon>Mucoromycota</taxon>
        <taxon>Mucoromycotina</taxon>
        <taxon>Mucoromycetes</taxon>
        <taxon>Mucorales</taxon>
        <taxon>Lichtheimiaceae</taxon>
        <taxon>Lichtheimia</taxon>
    </lineage>
</organism>
<keyword evidence="3" id="KW-1133">Transmembrane helix</keyword>
<dbReference type="PANTHER" id="PTHR31121:SF6">
    <property type="entry name" value="ALPHA-1,2 MANNOSYLTRANSFERASE KTR1"/>
    <property type="match status" value="1"/>
</dbReference>
<dbReference type="GO" id="GO:0000026">
    <property type="term" value="F:alpha-1,2-mannosyltransferase activity"/>
    <property type="evidence" value="ECO:0007669"/>
    <property type="project" value="TreeGrafter"/>
</dbReference>
<evidence type="ECO:0000256" key="2">
    <source>
        <dbReference type="ARBA" id="ARBA00022679"/>
    </source>
</evidence>
<accession>A0A077WH19</accession>
<dbReference type="SUPFAM" id="SSF53448">
    <property type="entry name" value="Nucleotide-diphospho-sugar transferases"/>
    <property type="match status" value="1"/>
</dbReference>
<protein>
    <submittedName>
        <fullName evidence="4">Uncharacterized protein</fullName>
    </submittedName>
</protein>
<proteinExistence type="inferred from homology"/>
<gene>
    <name evidence="4" type="ORF">LRAMOSA09202</name>
</gene>
<sequence length="369" mass="43007">MVLPLKLDGKYEKGHVYHPRRLMGRFKAQILSGTLLLTLLAFFISRHWIHKSPAVYYPKQIDWSGLPVKGALVVLARENEVHDIRGTMIDIEDRLHTKHKYPWVILGDQPYSPRFQALVSSMAPGRVYFGQTQTWHEPSYIDIKKVEETMSQMANEGIYRGESLSWRKMARYNVGYIADHPLLQQAEYYWKVQPRARYLCDIKEDPFVMMKSQSKKLAYAIAMVEDGRTIPSLWTHVKEFIEANPDITLPSSSTILPWMLNDEGTFNRKHIWNNFMIISLDFMRSKEYRAFFEHLEHTGGFFYERWSDAPVQTFAAALFLKRDEVHFMQDFGYSYSVGLQCPADSLVGAELQCICDPTDSFREYIHIAP</sequence>
<keyword evidence="3" id="KW-0472">Membrane</keyword>
<dbReference type="GO" id="GO:0006487">
    <property type="term" value="P:protein N-linked glycosylation"/>
    <property type="evidence" value="ECO:0007669"/>
    <property type="project" value="TreeGrafter"/>
</dbReference>
<keyword evidence="3" id="KW-0812">Transmembrane</keyword>
<dbReference type="Pfam" id="PF01793">
    <property type="entry name" value="Glyco_transf_15"/>
    <property type="match status" value="1"/>
</dbReference>
<evidence type="ECO:0000256" key="3">
    <source>
        <dbReference type="SAM" id="Phobius"/>
    </source>
</evidence>
<dbReference type="GO" id="GO:0016020">
    <property type="term" value="C:membrane"/>
    <property type="evidence" value="ECO:0007669"/>
    <property type="project" value="InterPro"/>
</dbReference>
<feature type="transmembrane region" description="Helical" evidence="3">
    <location>
        <begin position="30"/>
        <end position="49"/>
    </location>
</feature>
<dbReference type="GO" id="GO:0005794">
    <property type="term" value="C:Golgi apparatus"/>
    <property type="evidence" value="ECO:0007669"/>
    <property type="project" value="TreeGrafter"/>
</dbReference>
<reference evidence="4" key="1">
    <citation type="journal article" date="2014" name="Genome Announc.">
        <title>De novo whole-genome sequence and genome annotation of Lichtheimia ramosa.</title>
        <authorList>
            <person name="Linde J."/>
            <person name="Schwartze V."/>
            <person name="Binder U."/>
            <person name="Lass-Florl C."/>
            <person name="Voigt K."/>
            <person name="Horn F."/>
        </authorList>
    </citation>
    <scope>NUCLEOTIDE SEQUENCE</scope>
    <source>
        <strain evidence="4">JMRC FSU:6197</strain>
    </source>
</reference>
<dbReference type="Gene3D" id="3.90.550.10">
    <property type="entry name" value="Spore Coat Polysaccharide Biosynthesis Protein SpsA, Chain A"/>
    <property type="match status" value="1"/>
</dbReference>
<keyword evidence="2" id="KW-0808">Transferase</keyword>
<dbReference type="InterPro" id="IPR002685">
    <property type="entry name" value="Glyco_trans_15"/>
</dbReference>
<dbReference type="EMBL" id="LK023321">
    <property type="protein sequence ID" value="CDS06675.1"/>
    <property type="molecule type" value="Genomic_DNA"/>
</dbReference>
<dbReference type="PANTHER" id="PTHR31121">
    <property type="entry name" value="ALPHA-1,2 MANNOSYLTRANSFERASE KTR1"/>
    <property type="match status" value="1"/>
</dbReference>
<comment type="similarity">
    <text evidence="1">Belongs to the glycosyltransferase 15 family.</text>
</comment>